<dbReference type="Proteomes" id="UP001549320">
    <property type="component" value="Unassembled WGS sequence"/>
</dbReference>
<protein>
    <submittedName>
        <fullName evidence="1">GAF domain-containing protein</fullName>
    </submittedName>
</protein>
<proteinExistence type="predicted"/>
<reference evidence="1 2" key="1">
    <citation type="submission" date="2024-06" db="EMBL/GenBank/DDBJ databases">
        <title>Sorghum-associated microbial communities from plants grown in Nebraska, USA.</title>
        <authorList>
            <person name="Schachtman D."/>
        </authorList>
    </citation>
    <scope>NUCLEOTIDE SEQUENCE [LARGE SCALE GENOMIC DNA]</scope>
    <source>
        <strain evidence="1 2">2709</strain>
    </source>
</reference>
<organism evidence="1 2">
    <name type="scientific">Ottowia thiooxydans</name>
    <dbReference type="NCBI Taxonomy" id="219182"/>
    <lineage>
        <taxon>Bacteria</taxon>
        <taxon>Pseudomonadati</taxon>
        <taxon>Pseudomonadota</taxon>
        <taxon>Betaproteobacteria</taxon>
        <taxon>Burkholderiales</taxon>
        <taxon>Comamonadaceae</taxon>
        <taxon>Ottowia</taxon>
    </lineage>
</organism>
<dbReference type="RefSeq" id="WP_354441820.1">
    <property type="nucleotide sequence ID" value="NZ_JBEPSH010000002.1"/>
</dbReference>
<dbReference type="SUPFAM" id="SSF55781">
    <property type="entry name" value="GAF domain-like"/>
    <property type="match status" value="1"/>
</dbReference>
<gene>
    <name evidence="1" type="ORF">ABIE13_001098</name>
</gene>
<evidence type="ECO:0000313" key="2">
    <source>
        <dbReference type="Proteomes" id="UP001549320"/>
    </source>
</evidence>
<keyword evidence="2" id="KW-1185">Reference proteome</keyword>
<dbReference type="InterPro" id="IPR029016">
    <property type="entry name" value="GAF-like_dom_sf"/>
</dbReference>
<dbReference type="Gene3D" id="3.30.450.40">
    <property type="match status" value="1"/>
</dbReference>
<name>A0ABV2Q5Z8_9BURK</name>
<dbReference type="EMBL" id="JBEPSH010000002">
    <property type="protein sequence ID" value="MET4575998.1"/>
    <property type="molecule type" value="Genomic_DNA"/>
</dbReference>
<evidence type="ECO:0000313" key="1">
    <source>
        <dbReference type="EMBL" id="MET4575998.1"/>
    </source>
</evidence>
<sequence length="146" mass="16266">MENDLQSLRDALTSGGLTAGLDQLNQRVRHRFTAVYRLDGDTLRNVAIVDKLGEVVPEQLLAVPLGSSFCQFVLRDGVFTVDGSYDPRLVGHPYKGVVNAYVGLPLMKTGGELLGTFCHFDFEPLQMADSEFQFLEKVTRELPQYI</sequence>
<comment type="caution">
    <text evidence="1">The sequence shown here is derived from an EMBL/GenBank/DDBJ whole genome shotgun (WGS) entry which is preliminary data.</text>
</comment>
<accession>A0ABV2Q5Z8</accession>